<dbReference type="Proteomes" id="UP000051084">
    <property type="component" value="Unassembled WGS sequence"/>
</dbReference>
<dbReference type="STRING" id="417373.GCA_001570685_00757"/>
<proteinExistence type="predicted"/>
<accession>A0A0R1UI06</accession>
<dbReference type="EMBL" id="AZGC01000049">
    <property type="protein sequence ID" value="KRL92983.1"/>
    <property type="molecule type" value="Genomic_DNA"/>
</dbReference>
<gene>
    <name evidence="1" type="ORF">FC21_GL000084</name>
</gene>
<organism evidence="1 2">
    <name type="scientific">Limosilactobacillus equigenerosi DSM 18793 = JCM 14505</name>
    <dbReference type="NCBI Taxonomy" id="1423742"/>
    <lineage>
        <taxon>Bacteria</taxon>
        <taxon>Bacillati</taxon>
        <taxon>Bacillota</taxon>
        <taxon>Bacilli</taxon>
        <taxon>Lactobacillales</taxon>
        <taxon>Lactobacillaceae</taxon>
        <taxon>Limosilactobacillus</taxon>
    </lineage>
</organism>
<comment type="caution">
    <text evidence="1">The sequence shown here is derived from an EMBL/GenBank/DDBJ whole genome shotgun (WGS) entry which is preliminary data.</text>
</comment>
<dbReference type="PATRIC" id="fig|1423742.4.peg.93"/>
<reference evidence="1 2" key="1">
    <citation type="journal article" date="2015" name="Genome Announc.">
        <title>Expanding the biotechnology potential of lactobacilli through comparative genomics of 213 strains and associated genera.</title>
        <authorList>
            <person name="Sun Z."/>
            <person name="Harris H.M."/>
            <person name="McCann A."/>
            <person name="Guo C."/>
            <person name="Argimon S."/>
            <person name="Zhang W."/>
            <person name="Yang X."/>
            <person name="Jeffery I.B."/>
            <person name="Cooney J.C."/>
            <person name="Kagawa T.F."/>
            <person name="Liu W."/>
            <person name="Song Y."/>
            <person name="Salvetti E."/>
            <person name="Wrobel A."/>
            <person name="Rasinkangas P."/>
            <person name="Parkhill J."/>
            <person name="Rea M.C."/>
            <person name="O'Sullivan O."/>
            <person name="Ritari J."/>
            <person name="Douillard F.P."/>
            <person name="Paul Ross R."/>
            <person name="Yang R."/>
            <person name="Briner A.E."/>
            <person name="Felis G.E."/>
            <person name="de Vos W.M."/>
            <person name="Barrangou R."/>
            <person name="Klaenhammer T.R."/>
            <person name="Caufield P.W."/>
            <person name="Cui Y."/>
            <person name="Zhang H."/>
            <person name="O'Toole P.W."/>
        </authorList>
    </citation>
    <scope>NUCLEOTIDE SEQUENCE [LARGE SCALE GENOMIC DNA]</scope>
    <source>
        <strain evidence="1 2">DSM 18793</strain>
    </source>
</reference>
<dbReference type="AlphaFoldDB" id="A0A0R1UI06"/>
<sequence length="134" mass="15549">MLETYRKENRKIALGLLSFITNRATNYDDLNQLLDWGLTTPRSVLLWENPTINQVSGIVIVELGPTYVLLREFALSPGDRSGRNMFAIFDELKQRYPEHRLMGTLTTQSLLSSWEKARQYEEKINGNQFTAPRR</sequence>
<dbReference type="OrthoDB" id="2189687at2"/>
<dbReference type="RefSeq" id="WP_054653064.1">
    <property type="nucleotide sequence ID" value="NZ_AZGC01000049.1"/>
</dbReference>
<evidence type="ECO:0000313" key="1">
    <source>
        <dbReference type="EMBL" id="KRL92983.1"/>
    </source>
</evidence>
<protein>
    <recommendedName>
        <fullName evidence="3">Reductase</fullName>
    </recommendedName>
</protein>
<evidence type="ECO:0008006" key="3">
    <source>
        <dbReference type="Google" id="ProtNLM"/>
    </source>
</evidence>
<name>A0A0R1UI06_9LACO</name>
<keyword evidence="2" id="KW-1185">Reference proteome</keyword>
<evidence type="ECO:0000313" key="2">
    <source>
        <dbReference type="Proteomes" id="UP000051084"/>
    </source>
</evidence>